<feature type="chain" id="PRO_5003141200" description="PEP-CTERM protein-sorting domain-containing protein" evidence="1">
    <location>
        <begin position="23"/>
        <end position="238"/>
    </location>
</feature>
<sequence>MKRPYSLAKVTAFSLVAISASALSLTLASAKSEAATLVSNINLSGTSTANQLYQLSNKDRTGASFKAPTYASTLTNIQLSLVSNSTIPETVSIDLYNSLDDNYSPTGSPFATISQSVSLDVLTPTVVTFSPSSTISLNTNANYAFVVRTESGSSMQLQSSCLGNSCENSPGYTGLTAPPLNIFTTIDSGISWNSQLSQRVFAINVSNAPSTPEPTTILGFLVLGASGLMIKKNPGNYR</sequence>
<organism evidence="2 3">
    <name type="scientific">Gloeothece verrucosa (strain PCC 7822)</name>
    <name type="common">Cyanothece sp. (strain PCC 7822)</name>
    <dbReference type="NCBI Taxonomy" id="497965"/>
    <lineage>
        <taxon>Bacteria</taxon>
        <taxon>Bacillati</taxon>
        <taxon>Cyanobacteriota</taxon>
        <taxon>Cyanophyceae</taxon>
        <taxon>Oscillatoriophycideae</taxon>
        <taxon>Chroococcales</taxon>
        <taxon>Aphanothecaceae</taxon>
        <taxon>Gloeothece</taxon>
        <taxon>Gloeothece verrucosa</taxon>
    </lineage>
</organism>
<dbReference type="RefSeq" id="WP_013325362.1">
    <property type="nucleotide sequence ID" value="NC_014501.1"/>
</dbReference>
<dbReference type="Proteomes" id="UP000008206">
    <property type="component" value="Chromosome"/>
</dbReference>
<gene>
    <name evidence="2" type="ordered locus">Cyan7822_5448</name>
</gene>
<evidence type="ECO:0000313" key="2">
    <source>
        <dbReference type="EMBL" id="ADN17324.1"/>
    </source>
</evidence>
<dbReference type="AlphaFoldDB" id="E0U966"/>
<proteinExistence type="predicted"/>
<dbReference type="HOGENOM" id="CLU_1164348_0_0_3"/>
<evidence type="ECO:0000313" key="3">
    <source>
        <dbReference type="Proteomes" id="UP000008206"/>
    </source>
</evidence>
<dbReference type="InterPro" id="IPR013424">
    <property type="entry name" value="Ice-binding_C"/>
</dbReference>
<dbReference type="EMBL" id="CP002198">
    <property type="protein sequence ID" value="ADN17324.1"/>
    <property type="molecule type" value="Genomic_DNA"/>
</dbReference>
<reference evidence="3" key="1">
    <citation type="journal article" date="2011" name="MBio">
        <title>Novel metabolic attributes of the genus Cyanothece, comprising a group of unicellular nitrogen-fixing Cyanobacteria.</title>
        <authorList>
            <person name="Bandyopadhyay A."/>
            <person name="Elvitigala T."/>
            <person name="Welsh E."/>
            <person name="Stockel J."/>
            <person name="Liberton M."/>
            <person name="Min H."/>
            <person name="Sherman L.A."/>
            <person name="Pakrasi H.B."/>
        </authorList>
    </citation>
    <scope>NUCLEOTIDE SEQUENCE [LARGE SCALE GENOMIC DNA]</scope>
    <source>
        <strain evidence="3">PCC 7822</strain>
    </source>
</reference>
<accession>E0U966</accession>
<name>E0U966_GLOV7</name>
<feature type="signal peptide" evidence="1">
    <location>
        <begin position="1"/>
        <end position="22"/>
    </location>
</feature>
<evidence type="ECO:0008006" key="4">
    <source>
        <dbReference type="Google" id="ProtNLM"/>
    </source>
</evidence>
<protein>
    <recommendedName>
        <fullName evidence="4">PEP-CTERM protein-sorting domain-containing protein</fullName>
    </recommendedName>
</protein>
<dbReference type="KEGG" id="cyj:Cyan7822_5448"/>
<evidence type="ECO:0000256" key="1">
    <source>
        <dbReference type="SAM" id="SignalP"/>
    </source>
</evidence>
<keyword evidence="1" id="KW-0732">Signal</keyword>
<dbReference type="NCBIfam" id="TIGR02595">
    <property type="entry name" value="PEP_CTERM"/>
    <property type="match status" value="1"/>
</dbReference>
<keyword evidence="3" id="KW-1185">Reference proteome</keyword>